<dbReference type="AlphaFoldDB" id="V9ED93"/>
<dbReference type="EMBL" id="ANIZ01002955">
    <property type="protein sequence ID" value="ETI37114.1"/>
    <property type="molecule type" value="Genomic_DNA"/>
</dbReference>
<accession>V9ED93</accession>
<evidence type="ECO:0000256" key="1">
    <source>
        <dbReference type="SAM" id="MobiDB-lite"/>
    </source>
</evidence>
<evidence type="ECO:0000313" key="3">
    <source>
        <dbReference type="Proteomes" id="UP000018721"/>
    </source>
</evidence>
<evidence type="ECO:0000313" key="2">
    <source>
        <dbReference type="EMBL" id="ETI37114.1"/>
    </source>
</evidence>
<name>V9ED93_PHYNI</name>
<feature type="region of interest" description="Disordered" evidence="1">
    <location>
        <begin position="28"/>
        <end position="73"/>
    </location>
</feature>
<reference evidence="2 3" key="1">
    <citation type="submission" date="2013-11" db="EMBL/GenBank/DDBJ databases">
        <title>The Genome Sequence of Phytophthora parasitica P1569.</title>
        <authorList>
            <consortium name="The Broad Institute Genomics Platform"/>
            <person name="Russ C."/>
            <person name="Tyler B."/>
            <person name="Panabieres F."/>
            <person name="Shan W."/>
            <person name="Tripathy S."/>
            <person name="Grunwald N."/>
            <person name="Machado M."/>
            <person name="Johnson C.S."/>
            <person name="Arredondo F."/>
            <person name="Hong C."/>
            <person name="Coffey M."/>
            <person name="Young S.K."/>
            <person name="Zeng Q."/>
            <person name="Gargeya S."/>
            <person name="Fitzgerald M."/>
            <person name="Abouelleil A."/>
            <person name="Alvarado L."/>
            <person name="Chapman S.B."/>
            <person name="Gainer-Dewar J."/>
            <person name="Goldberg J."/>
            <person name="Griggs A."/>
            <person name="Gujja S."/>
            <person name="Hansen M."/>
            <person name="Howarth C."/>
            <person name="Imamovic A."/>
            <person name="Ireland A."/>
            <person name="Larimer J."/>
            <person name="McCowan C."/>
            <person name="Murphy C."/>
            <person name="Pearson M."/>
            <person name="Poon T.W."/>
            <person name="Priest M."/>
            <person name="Roberts A."/>
            <person name="Saif S."/>
            <person name="Shea T."/>
            <person name="Sykes S."/>
            <person name="Wortman J."/>
            <person name="Nusbaum C."/>
            <person name="Birren B."/>
        </authorList>
    </citation>
    <scope>NUCLEOTIDE SEQUENCE [LARGE SCALE GENOMIC DNA]</scope>
    <source>
        <strain evidence="2 3">P1569</strain>
    </source>
</reference>
<protein>
    <submittedName>
        <fullName evidence="2">Uncharacterized protein</fullName>
    </submittedName>
</protein>
<proteinExistence type="predicted"/>
<dbReference type="Proteomes" id="UP000018721">
    <property type="component" value="Unassembled WGS sequence"/>
</dbReference>
<feature type="compositionally biased region" description="Basic and acidic residues" evidence="1">
    <location>
        <begin position="28"/>
        <end position="64"/>
    </location>
</feature>
<organism evidence="2 3">
    <name type="scientific">Phytophthora nicotianae P1569</name>
    <dbReference type="NCBI Taxonomy" id="1317065"/>
    <lineage>
        <taxon>Eukaryota</taxon>
        <taxon>Sar</taxon>
        <taxon>Stramenopiles</taxon>
        <taxon>Oomycota</taxon>
        <taxon>Peronosporomycetes</taxon>
        <taxon>Peronosporales</taxon>
        <taxon>Peronosporaceae</taxon>
        <taxon>Phytophthora</taxon>
    </lineage>
</organism>
<sequence>MQLEDKATRRVMAAERRLLTAKLKEDKRVATEQRRKNAQERKEAEERDKEARRMVRLQNEELRGKKSAKRAKM</sequence>
<gene>
    <name evidence="2" type="ORF">F443_16854</name>
</gene>
<comment type="caution">
    <text evidence="2">The sequence shown here is derived from an EMBL/GenBank/DDBJ whole genome shotgun (WGS) entry which is preliminary data.</text>
</comment>
<keyword evidence="3" id="KW-1185">Reference proteome</keyword>
<dbReference type="HOGENOM" id="CLU_2710234_0_0_1"/>